<evidence type="ECO:0000313" key="3">
    <source>
        <dbReference type="Proteomes" id="UP000824160"/>
    </source>
</evidence>
<feature type="chain" id="PRO_5038371947" description="VCBS repeat-containing protein" evidence="1">
    <location>
        <begin position="29"/>
        <end position="415"/>
    </location>
</feature>
<gene>
    <name evidence="2" type="ORF">IAC43_09560</name>
</gene>
<evidence type="ECO:0000256" key="1">
    <source>
        <dbReference type="SAM" id="SignalP"/>
    </source>
</evidence>
<sequence>MISTLNRWKRLLVPCLAAALLLAGCSTAGETDADVEEFLGVQLQSQTTELTAQDALKKAQDFIDAAAPDQFQLSLTSEETQTVGTQQLYMIQLTTQVGGAAYDPSLGVDAASGILYSCYADGTLKPAAEDEHWESITEMASLTPEEQQNLTEANNYASQILEDGTTDFVLTLKTGRYVYADGNAVYVGYGGNVQQTLFHDGNEGVVVDETTLLARDMNFDGYEDILLATSSGGVNSYYYLWLCDPAEGNFVAYPDFEKLASPTPNAETSRISTYERGSASDYTQGVWEWDDTGMLVEVSSYQVASDESGNVTISSTDEAGETTEFTVTSEEYTTVNELMSGALVDYCISRYGGSEQRAFTFEGMKEVTDINCYSVLVTEGGTPTVRLFVDESKTYMVMLDEDCDGTPEETVNINE</sequence>
<organism evidence="2 3">
    <name type="scientific">Candidatus Faecivivens stercoripullorum</name>
    <dbReference type="NCBI Taxonomy" id="2840805"/>
    <lineage>
        <taxon>Bacteria</taxon>
        <taxon>Bacillati</taxon>
        <taxon>Bacillota</taxon>
        <taxon>Clostridia</taxon>
        <taxon>Eubacteriales</taxon>
        <taxon>Oscillospiraceae</taxon>
        <taxon>Oscillospiraceae incertae sedis</taxon>
        <taxon>Candidatus Faecivivens</taxon>
    </lineage>
</organism>
<dbReference type="EMBL" id="DVLW01000262">
    <property type="protein sequence ID" value="HIT95421.1"/>
    <property type="molecule type" value="Genomic_DNA"/>
</dbReference>
<dbReference type="AlphaFoldDB" id="A0A9D1H8H1"/>
<accession>A0A9D1H8H1</accession>
<reference evidence="2" key="2">
    <citation type="journal article" date="2021" name="PeerJ">
        <title>Extensive microbial diversity within the chicken gut microbiome revealed by metagenomics and culture.</title>
        <authorList>
            <person name="Gilroy R."/>
            <person name="Ravi A."/>
            <person name="Getino M."/>
            <person name="Pursley I."/>
            <person name="Horton D.L."/>
            <person name="Alikhan N.F."/>
            <person name="Baker D."/>
            <person name="Gharbi K."/>
            <person name="Hall N."/>
            <person name="Watson M."/>
            <person name="Adriaenssens E.M."/>
            <person name="Foster-Nyarko E."/>
            <person name="Jarju S."/>
            <person name="Secka A."/>
            <person name="Antonio M."/>
            <person name="Oren A."/>
            <person name="Chaudhuri R.R."/>
            <person name="La Ragione R."/>
            <person name="Hildebrand F."/>
            <person name="Pallen M.J."/>
        </authorList>
    </citation>
    <scope>NUCLEOTIDE SEQUENCE</scope>
    <source>
        <strain evidence="2">ChiBcec7-5410</strain>
    </source>
</reference>
<proteinExistence type="predicted"/>
<dbReference type="InterPro" id="IPR058087">
    <property type="entry name" value="XAC2610_dom"/>
</dbReference>
<keyword evidence="1" id="KW-0732">Signal</keyword>
<dbReference type="NCBIfam" id="NF047539">
    <property type="entry name" value="XAC2610_fam"/>
    <property type="match status" value="1"/>
</dbReference>
<evidence type="ECO:0008006" key="4">
    <source>
        <dbReference type="Google" id="ProtNLM"/>
    </source>
</evidence>
<evidence type="ECO:0000313" key="2">
    <source>
        <dbReference type="EMBL" id="HIT95421.1"/>
    </source>
</evidence>
<dbReference type="Proteomes" id="UP000824160">
    <property type="component" value="Unassembled WGS sequence"/>
</dbReference>
<name>A0A9D1H8H1_9FIRM</name>
<protein>
    <recommendedName>
        <fullName evidence="4">VCBS repeat-containing protein</fullName>
    </recommendedName>
</protein>
<reference evidence="2" key="1">
    <citation type="submission" date="2020-10" db="EMBL/GenBank/DDBJ databases">
        <authorList>
            <person name="Gilroy R."/>
        </authorList>
    </citation>
    <scope>NUCLEOTIDE SEQUENCE</scope>
    <source>
        <strain evidence="2">ChiBcec7-5410</strain>
    </source>
</reference>
<dbReference type="PROSITE" id="PS51257">
    <property type="entry name" value="PROKAR_LIPOPROTEIN"/>
    <property type="match status" value="1"/>
</dbReference>
<comment type="caution">
    <text evidence="2">The sequence shown here is derived from an EMBL/GenBank/DDBJ whole genome shotgun (WGS) entry which is preliminary data.</text>
</comment>
<feature type="signal peptide" evidence="1">
    <location>
        <begin position="1"/>
        <end position="28"/>
    </location>
</feature>